<keyword evidence="3" id="KW-1185">Reference proteome</keyword>
<comment type="caution">
    <text evidence="2">The sequence shown here is derived from an EMBL/GenBank/DDBJ whole genome shotgun (WGS) entry which is preliminary data.</text>
</comment>
<name>A0ABQ9NFV5_HEVBR</name>
<dbReference type="Proteomes" id="UP001174677">
    <property type="component" value="Chromosome 1"/>
</dbReference>
<sequence length="117" mass="13509">MDKTGTGIIETRTEKPLRKLVEILPKIWITSKMTMWIRRVARIGVGITGQRIKTMIRENLEIRSVSMTKIGKIEGRKRKVRGREILIRKGEGRRLGIGREGERERKGKSEGEGEREI</sequence>
<organism evidence="2 3">
    <name type="scientific">Hevea brasiliensis</name>
    <name type="common">Para rubber tree</name>
    <name type="synonym">Siphonia brasiliensis</name>
    <dbReference type="NCBI Taxonomy" id="3981"/>
    <lineage>
        <taxon>Eukaryota</taxon>
        <taxon>Viridiplantae</taxon>
        <taxon>Streptophyta</taxon>
        <taxon>Embryophyta</taxon>
        <taxon>Tracheophyta</taxon>
        <taxon>Spermatophyta</taxon>
        <taxon>Magnoliopsida</taxon>
        <taxon>eudicotyledons</taxon>
        <taxon>Gunneridae</taxon>
        <taxon>Pentapetalae</taxon>
        <taxon>rosids</taxon>
        <taxon>fabids</taxon>
        <taxon>Malpighiales</taxon>
        <taxon>Euphorbiaceae</taxon>
        <taxon>Crotonoideae</taxon>
        <taxon>Micrandreae</taxon>
        <taxon>Hevea</taxon>
    </lineage>
</organism>
<evidence type="ECO:0000313" key="3">
    <source>
        <dbReference type="Proteomes" id="UP001174677"/>
    </source>
</evidence>
<dbReference type="EMBL" id="JARPOI010000001">
    <property type="protein sequence ID" value="KAJ9190625.1"/>
    <property type="molecule type" value="Genomic_DNA"/>
</dbReference>
<evidence type="ECO:0000256" key="1">
    <source>
        <dbReference type="SAM" id="MobiDB-lite"/>
    </source>
</evidence>
<feature type="region of interest" description="Disordered" evidence="1">
    <location>
        <begin position="96"/>
        <end position="117"/>
    </location>
</feature>
<evidence type="ECO:0000313" key="2">
    <source>
        <dbReference type="EMBL" id="KAJ9190625.1"/>
    </source>
</evidence>
<gene>
    <name evidence="2" type="ORF">P3X46_001807</name>
</gene>
<proteinExistence type="predicted"/>
<protein>
    <submittedName>
        <fullName evidence="2">Uncharacterized protein</fullName>
    </submittedName>
</protein>
<reference evidence="2" key="1">
    <citation type="journal article" date="2023" name="Plant Biotechnol. J.">
        <title>Chromosome-level wild Hevea brasiliensis genome provides new tools for genomic-assisted breeding and valuable loci to elevate rubber yield.</title>
        <authorList>
            <person name="Cheng H."/>
            <person name="Song X."/>
            <person name="Hu Y."/>
            <person name="Wu T."/>
            <person name="Yang Q."/>
            <person name="An Z."/>
            <person name="Feng S."/>
            <person name="Deng Z."/>
            <person name="Wu W."/>
            <person name="Zeng X."/>
            <person name="Tu M."/>
            <person name="Wang X."/>
            <person name="Huang H."/>
        </authorList>
    </citation>
    <scope>NUCLEOTIDE SEQUENCE</scope>
    <source>
        <strain evidence="2">MT/VB/25A 57/8</strain>
    </source>
</reference>
<accession>A0ABQ9NFV5</accession>